<evidence type="ECO:0000313" key="3">
    <source>
        <dbReference type="Proteomes" id="UP001196413"/>
    </source>
</evidence>
<proteinExistence type="predicted"/>
<keyword evidence="3" id="KW-1185">Reference proteome</keyword>
<dbReference type="Proteomes" id="UP001196413">
    <property type="component" value="Unassembled WGS sequence"/>
</dbReference>
<accession>A0AAD5RAX3</accession>
<protein>
    <submittedName>
        <fullName evidence="2">Uncharacterized protein</fullName>
    </submittedName>
</protein>
<feature type="region of interest" description="Disordered" evidence="1">
    <location>
        <begin position="80"/>
        <end position="99"/>
    </location>
</feature>
<evidence type="ECO:0000313" key="2">
    <source>
        <dbReference type="EMBL" id="KAJ1372789.1"/>
    </source>
</evidence>
<name>A0AAD5RAX3_PARTN</name>
<gene>
    <name evidence="2" type="ORF">KIN20_035046</name>
</gene>
<reference evidence="2" key="1">
    <citation type="submission" date="2021-06" db="EMBL/GenBank/DDBJ databases">
        <title>Parelaphostrongylus tenuis whole genome reference sequence.</title>
        <authorList>
            <person name="Garwood T.J."/>
            <person name="Larsen P.A."/>
            <person name="Fountain-Jones N.M."/>
            <person name="Garbe J.R."/>
            <person name="Macchietto M.G."/>
            <person name="Kania S.A."/>
            <person name="Gerhold R.W."/>
            <person name="Richards J.E."/>
            <person name="Wolf T.M."/>
        </authorList>
    </citation>
    <scope>NUCLEOTIDE SEQUENCE</scope>
    <source>
        <strain evidence="2">MNPRO001-30</strain>
        <tissue evidence="2">Meninges</tissue>
    </source>
</reference>
<evidence type="ECO:0000256" key="1">
    <source>
        <dbReference type="SAM" id="MobiDB-lite"/>
    </source>
</evidence>
<comment type="caution">
    <text evidence="2">The sequence shown here is derived from an EMBL/GenBank/DDBJ whole genome shotgun (WGS) entry which is preliminary data.</text>
</comment>
<dbReference type="AlphaFoldDB" id="A0AAD5RAX3"/>
<dbReference type="EMBL" id="JAHQIW010007185">
    <property type="protein sequence ID" value="KAJ1372789.1"/>
    <property type="molecule type" value="Genomic_DNA"/>
</dbReference>
<sequence>MMLSESLERGGPTGLLLYAIGKNGRVAGTRSSHSTINGTTGDTVDQHHELQSVALHCDAVQPASCISSCLTEIATSIGTSPRRRSLRSPKISPPSSTQTSGLIEITIKSVMEGVHGVRPQLSMFITLTTHPEWKITAIGTLKRQFLGEGLSSHIV</sequence>
<organism evidence="2 3">
    <name type="scientific">Parelaphostrongylus tenuis</name>
    <name type="common">Meningeal worm</name>
    <dbReference type="NCBI Taxonomy" id="148309"/>
    <lineage>
        <taxon>Eukaryota</taxon>
        <taxon>Metazoa</taxon>
        <taxon>Ecdysozoa</taxon>
        <taxon>Nematoda</taxon>
        <taxon>Chromadorea</taxon>
        <taxon>Rhabditida</taxon>
        <taxon>Rhabditina</taxon>
        <taxon>Rhabditomorpha</taxon>
        <taxon>Strongyloidea</taxon>
        <taxon>Metastrongylidae</taxon>
        <taxon>Parelaphostrongylus</taxon>
    </lineage>
</organism>